<feature type="domain" description="Glycosyltransferase subfamily 4-like N-terminal" evidence="2">
    <location>
        <begin position="30"/>
        <end position="187"/>
    </location>
</feature>
<dbReference type="EMBL" id="QVTE01000046">
    <property type="protein sequence ID" value="RFU67127.1"/>
    <property type="molecule type" value="Genomic_DNA"/>
</dbReference>
<dbReference type="Pfam" id="PF00534">
    <property type="entry name" value="Glycos_transf_1"/>
    <property type="match status" value="1"/>
</dbReference>
<dbReference type="InterPro" id="IPR050194">
    <property type="entry name" value="Glycosyltransferase_grp1"/>
</dbReference>
<reference evidence="3 4" key="1">
    <citation type="submission" date="2018-08" db="EMBL/GenBank/DDBJ databases">
        <title>Bacillus chawlae sp. nov., Bacillus glennii sp. nov., and Bacillus saganii sp. nov. Isolated from the Vehicle Assembly Building at Kennedy Space Center where the Viking Spacecraft were Assembled.</title>
        <authorList>
            <person name="Seuylemezian A."/>
            <person name="Vaishampayan P."/>
        </authorList>
    </citation>
    <scope>NUCLEOTIDE SEQUENCE [LARGE SCALE GENOMIC DNA]</scope>
    <source>
        <strain evidence="3 4">V47-23a</strain>
    </source>
</reference>
<proteinExistence type="predicted"/>
<organism evidence="3 4">
    <name type="scientific">Peribacillus saganii</name>
    <dbReference type="NCBI Taxonomy" id="2303992"/>
    <lineage>
        <taxon>Bacteria</taxon>
        <taxon>Bacillati</taxon>
        <taxon>Bacillota</taxon>
        <taxon>Bacilli</taxon>
        <taxon>Bacillales</taxon>
        <taxon>Bacillaceae</taxon>
        <taxon>Peribacillus</taxon>
    </lineage>
</organism>
<dbReference type="Pfam" id="PF13439">
    <property type="entry name" value="Glyco_transf_4"/>
    <property type="match status" value="1"/>
</dbReference>
<feature type="domain" description="Glycosyl transferase family 1" evidence="1">
    <location>
        <begin position="196"/>
        <end position="314"/>
    </location>
</feature>
<dbReference type="Gene3D" id="3.40.50.2000">
    <property type="entry name" value="Glycogen Phosphorylase B"/>
    <property type="match status" value="2"/>
</dbReference>
<dbReference type="PANTHER" id="PTHR45947">
    <property type="entry name" value="SULFOQUINOVOSYL TRANSFERASE SQD2"/>
    <property type="match status" value="1"/>
</dbReference>
<sequence length="383" mass="44401">MIKNIVNTHIRSYGTLQKLKVLQIIPSFGVGGAEKLVLDYLTYFDKNEVEIKAISMYGNENTIYDSFIKENKLDVVYLDKKPGLDLSMVMKIGRIIKEFKPNIIHTHLYTVKYTLFPFIINKRARKFHTIHNEPEKDARGIDKFFNKIAFRYLNCTPIALSNELAEKVKGYYDIKNAEVVNNGINLDEFKNIEASKEEIRDKFNLPHDSFVIGHVGRFSQQKNHEFIIDIYKRFFELEKNSYLILVGDGELIAHIKQKVEKFGLKERVKFLGVRKDIPEIVKCIDVFLFPSLHEGFPITLIEAQATGVRCVISNKIDKKAILSEDTVSLGLDYPIENWCTVIKDANKKGYPVDSLNSYDIKIIVKKLERLYRKSKFNAYEIQK</sequence>
<evidence type="ECO:0000313" key="4">
    <source>
        <dbReference type="Proteomes" id="UP000264541"/>
    </source>
</evidence>
<comment type="caution">
    <text evidence="3">The sequence shown here is derived from an EMBL/GenBank/DDBJ whole genome shotgun (WGS) entry which is preliminary data.</text>
</comment>
<name>A0A372LKF5_9BACI</name>
<evidence type="ECO:0000259" key="1">
    <source>
        <dbReference type="Pfam" id="PF00534"/>
    </source>
</evidence>
<dbReference type="InterPro" id="IPR028098">
    <property type="entry name" value="Glyco_trans_4-like_N"/>
</dbReference>
<dbReference type="SUPFAM" id="SSF53756">
    <property type="entry name" value="UDP-Glycosyltransferase/glycogen phosphorylase"/>
    <property type="match status" value="1"/>
</dbReference>
<dbReference type="GO" id="GO:0016757">
    <property type="term" value="F:glycosyltransferase activity"/>
    <property type="evidence" value="ECO:0007669"/>
    <property type="project" value="InterPro"/>
</dbReference>
<gene>
    <name evidence="3" type="ORF">D0469_16050</name>
</gene>
<evidence type="ECO:0000313" key="3">
    <source>
        <dbReference type="EMBL" id="RFU67127.1"/>
    </source>
</evidence>
<keyword evidence="3" id="KW-0808">Transferase</keyword>
<dbReference type="InterPro" id="IPR001296">
    <property type="entry name" value="Glyco_trans_1"/>
</dbReference>
<accession>A0A372LKF5</accession>
<keyword evidence="4" id="KW-1185">Reference proteome</keyword>
<dbReference type="AlphaFoldDB" id="A0A372LKF5"/>
<evidence type="ECO:0000259" key="2">
    <source>
        <dbReference type="Pfam" id="PF13439"/>
    </source>
</evidence>
<dbReference type="Proteomes" id="UP000264541">
    <property type="component" value="Unassembled WGS sequence"/>
</dbReference>
<dbReference type="PANTHER" id="PTHR45947:SF3">
    <property type="entry name" value="SULFOQUINOVOSYL TRANSFERASE SQD2"/>
    <property type="match status" value="1"/>
</dbReference>
<protein>
    <submittedName>
        <fullName evidence="3">Glycosyltransferase</fullName>
    </submittedName>
</protein>